<proteinExistence type="predicted"/>
<accession>A0A7W9HIX6</accession>
<evidence type="ECO:0000256" key="1">
    <source>
        <dbReference type="SAM" id="MobiDB-lite"/>
    </source>
</evidence>
<organism evidence="2 3">
    <name type="scientific">Saccharothrix ecbatanensis</name>
    <dbReference type="NCBI Taxonomy" id="1105145"/>
    <lineage>
        <taxon>Bacteria</taxon>
        <taxon>Bacillati</taxon>
        <taxon>Actinomycetota</taxon>
        <taxon>Actinomycetes</taxon>
        <taxon>Pseudonocardiales</taxon>
        <taxon>Pseudonocardiaceae</taxon>
        <taxon>Saccharothrix</taxon>
    </lineage>
</organism>
<feature type="region of interest" description="Disordered" evidence="1">
    <location>
        <begin position="69"/>
        <end position="95"/>
    </location>
</feature>
<sequence>MALDMGGSGMGDAAEWARICAEFQEILRDANRFGLRARLTRLVERTRAGTRALPEWRVLLADIERLRAAEESGGSRNGDSDRPWRPWSAAPEASDHVCPDEVCDRLATPVLGRSPSCDLFAADMRPSG</sequence>
<dbReference type="RefSeq" id="WP_184920320.1">
    <property type="nucleotide sequence ID" value="NZ_JACHMO010000001.1"/>
</dbReference>
<dbReference type="AlphaFoldDB" id="A0A7W9HIX6"/>
<name>A0A7W9HIX6_9PSEU</name>
<reference evidence="2 3" key="1">
    <citation type="submission" date="2020-08" db="EMBL/GenBank/DDBJ databases">
        <title>Sequencing the genomes of 1000 actinobacteria strains.</title>
        <authorList>
            <person name="Klenk H.-P."/>
        </authorList>
    </citation>
    <scope>NUCLEOTIDE SEQUENCE [LARGE SCALE GENOMIC DNA]</scope>
    <source>
        <strain evidence="2 3">DSM 45486</strain>
    </source>
</reference>
<dbReference type="Proteomes" id="UP000552097">
    <property type="component" value="Unassembled WGS sequence"/>
</dbReference>
<gene>
    <name evidence="2" type="ORF">F4560_002916</name>
</gene>
<comment type="caution">
    <text evidence="2">The sequence shown here is derived from an EMBL/GenBank/DDBJ whole genome shotgun (WGS) entry which is preliminary data.</text>
</comment>
<evidence type="ECO:0000313" key="3">
    <source>
        <dbReference type="Proteomes" id="UP000552097"/>
    </source>
</evidence>
<evidence type="ECO:0000313" key="2">
    <source>
        <dbReference type="EMBL" id="MBB5803148.1"/>
    </source>
</evidence>
<protein>
    <submittedName>
        <fullName evidence="2">Uncharacterized protein</fullName>
    </submittedName>
</protein>
<keyword evidence="3" id="KW-1185">Reference proteome</keyword>
<dbReference type="EMBL" id="JACHMO010000001">
    <property type="protein sequence ID" value="MBB5803148.1"/>
    <property type="molecule type" value="Genomic_DNA"/>
</dbReference>